<comment type="caution">
    <text evidence="1">The sequence shown here is derived from an EMBL/GenBank/DDBJ whole genome shotgun (WGS) entry which is preliminary data.</text>
</comment>
<name>A0AAN4Z6C0_9BILA</name>
<gene>
    <name evidence="1" type="ORF">PMAYCL1PPCAC_05557</name>
</gene>
<evidence type="ECO:0000313" key="1">
    <source>
        <dbReference type="EMBL" id="GMR35362.1"/>
    </source>
</evidence>
<feature type="non-terminal residue" evidence="1">
    <location>
        <position position="1"/>
    </location>
</feature>
<reference evidence="2" key="1">
    <citation type="submission" date="2022-10" db="EMBL/GenBank/DDBJ databases">
        <title>Genome assembly of Pristionchus species.</title>
        <authorList>
            <person name="Yoshida K."/>
            <person name="Sommer R.J."/>
        </authorList>
    </citation>
    <scope>NUCLEOTIDE SEQUENCE [LARGE SCALE GENOMIC DNA]</scope>
    <source>
        <strain evidence="2">RS5460</strain>
    </source>
</reference>
<proteinExistence type="predicted"/>
<feature type="non-terminal residue" evidence="1">
    <location>
        <position position="92"/>
    </location>
</feature>
<accession>A0AAN4Z6C0</accession>
<dbReference type="EMBL" id="BTRK01000002">
    <property type="protein sequence ID" value="GMR35362.1"/>
    <property type="molecule type" value="Genomic_DNA"/>
</dbReference>
<dbReference type="AlphaFoldDB" id="A0AAN4Z6C0"/>
<protein>
    <submittedName>
        <fullName evidence="1">Uncharacterized protein</fullName>
    </submittedName>
</protein>
<organism evidence="1 2">
    <name type="scientific">Pristionchus mayeri</name>
    <dbReference type="NCBI Taxonomy" id="1317129"/>
    <lineage>
        <taxon>Eukaryota</taxon>
        <taxon>Metazoa</taxon>
        <taxon>Ecdysozoa</taxon>
        <taxon>Nematoda</taxon>
        <taxon>Chromadorea</taxon>
        <taxon>Rhabditida</taxon>
        <taxon>Rhabditina</taxon>
        <taxon>Diplogasteromorpha</taxon>
        <taxon>Diplogasteroidea</taxon>
        <taxon>Neodiplogasteridae</taxon>
        <taxon>Pristionchus</taxon>
    </lineage>
</organism>
<dbReference type="Proteomes" id="UP001328107">
    <property type="component" value="Unassembled WGS sequence"/>
</dbReference>
<evidence type="ECO:0000313" key="2">
    <source>
        <dbReference type="Proteomes" id="UP001328107"/>
    </source>
</evidence>
<sequence>DPLDSPPGAALHRSLAGALGRRLRLSNDAKCELHKSPHLNSRTGERWHRSARDRRRLHHDAHLRHLQLQTRRHGVAGALEHHLLLRRRWLDP</sequence>
<keyword evidence="2" id="KW-1185">Reference proteome</keyword>